<dbReference type="EMBL" id="UYYF01004275">
    <property type="protein sequence ID" value="VDN01126.1"/>
    <property type="molecule type" value="Genomic_DNA"/>
</dbReference>
<dbReference type="InterPro" id="IPR013128">
    <property type="entry name" value="Peptidase_C1A"/>
</dbReference>
<evidence type="ECO:0000313" key="7">
    <source>
        <dbReference type="EMBL" id="VDN01126.1"/>
    </source>
</evidence>
<evidence type="ECO:0000256" key="1">
    <source>
        <dbReference type="ARBA" id="ARBA00008455"/>
    </source>
</evidence>
<dbReference type="InterPro" id="IPR025661">
    <property type="entry name" value="Pept_asp_AS"/>
</dbReference>
<dbReference type="STRING" id="103827.A0A3P7N2Z6"/>
<keyword evidence="4" id="KW-0788">Thiol protease</keyword>
<dbReference type="AlphaFoldDB" id="A0A3P7N2Z6"/>
<dbReference type="CDD" id="cd02248">
    <property type="entry name" value="Peptidase_C1A"/>
    <property type="match status" value="1"/>
</dbReference>
<sequence>MAPEISYLQGNCGSCWAFSTVAALEGQQFLRTGALTRLSEQNILDCSDGNYGCDGGLMMEAFAYVIDNNGVDTEKSYPYLGYQGVCRYSNLTRGSSAFGRRMLPYGDENMMKLAVAVVGPISVALDADYIFGYRRGIFSKGNCPDDIDHGVTAIGYGTEAVKLKNGTTKFIDYWLIKNSWGENWGEDGYLRIVRNQNMCGIASYSSYPLVQKIRI</sequence>
<keyword evidence="3" id="KW-0378">Hydrolase</keyword>
<reference evidence="7 8" key="1">
    <citation type="submission" date="2018-11" db="EMBL/GenBank/DDBJ databases">
        <authorList>
            <consortium name="Pathogen Informatics"/>
        </authorList>
    </citation>
    <scope>NUCLEOTIDE SEQUENCE [LARGE SCALE GENOMIC DNA]</scope>
</reference>
<dbReference type="InterPro" id="IPR025660">
    <property type="entry name" value="Pept_his_AS"/>
</dbReference>
<dbReference type="GO" id="GO:0008234">
    <property type="term" value="F:cysteine-type peptidase activity"/>
    <property type="evidence" value="ECO:0007669"/>
    <property type="project" value="UniProtKB-KW"/>
</dbReference>
<dbReference type="Pfam" id="PF00112">
    <property type="entry name" value="Peptidase_C1"/>
    <property type="match status" value="1"/>
</dbReference>
<proteinExistence type="inferred from homology"/>
<feature type="domain" description="Peptidase C1A papain C-terminal" evidence="6">
    <location>
        <begin position="2"/>
        <end position="209"/>
    </location>
</feature>
<dbReference type="PROSITE" id="PS00640">
    <property type="entry name" value="THIOL_PROTEASE_ASN"/>
    <property type="match status" value="1"/>
</dbReference>
<dbReference type="PROSITE" id="PS00139">
    <property type="entry name" value="THIOL_PROTEASE_CYS"/>
    <property type="match status" value="1"/>
</dbReference>
<dbReference type="PRINTS" id="PR00705">
    <property type="entry name" value="PAPAIN"/>
</dbReference>
<dbReference type="SUPFAM" id="SSF54001">
    <property type="entry name" value="Cysteine proteinases"/>
    <property type="match status" value="1"/>
</dbReference>
<gene>
    <name evidence="7" type="ORF">TCLT_LOCUS4068</name>
</gene>
<dbReference type="SMART" id="SM00645">
    <property type="entry name" value="Pept_C1"/>
    <property type="match status" value="1"/>
</dbReference>
<dbReference type="Gene3D" id="3.90.70.10">
    <property type="entry name" value="Cysteine proteinases"/>
    <property type="match status" value="1"/>
</dbReference>
<name>A0A3P7N2Z6_THECL</name>
<evidence type="ECO:0000256" key="3">
    <source>
        <dbReference type="ARBA" id="ARBA00022801"/>
    </source>
</evidence>
<dbReference type="PROSITE" id="PS00639">
    <property type="entry name" value="THIOL_PROTEASE_HIS"/>
    <property type="match status" value="1"/>
</dbReference>
<evidence type="ECO:0000256" key="5">
    <source>
        <dbReference type="ARBA" id="ARBA00023157"/>
    </source>
</evidence>
<dbReference type="Proteomes" id="UP000276776">
    <property type="component" value="Unassembled WGS sequence"/>
</dbReference>
<evidence type="ECO:0000256" key="2">
    <source>
        <dbReference type="ARBA" id="ARBA00022670"/>
    </source>
</evidence>
<keyword evidence="8" id="KW-1185">Reference proteome</keyword>
<evidence type="ECO:0000313" key="8">
    <source>
        <dbReference type="Proteomes" id="UP000276776"/>
    </source>
</evidence>
<comment type="similarity">
    <text evidence="1">Belongs to the peptidase C1 family.</text>
</comment>
<dbReference type="InterPro" id="IPR038765">
    <property type="entry name" value="Papain-like_cys_pep_sf"/>
</dbReference>
<accession>A0A3P7N2Z6</accession>
<keyword evidence="2" id="KW-0645">Protease</keyword>
<evidence type="ECO:0000256" key="4">
    <source>
        <dbReference type="ARBA" id="ARBA00022807"/>
    </source>
</evidence>
<protein>
    <recommendedName>
        <fullName evidence="6">Peptidase C1A papain C-terminal domain-containing protein</fullName>
    </recommendedName>
</protein>
<keyword evidence="5" id="KW-1015">Disulfide bond</keyword>
<organism evidence="7 8">
    <name type="scientific">Thelazia callipaeda</name>
    <name type="common">Oriental eyeworm</name>
    <name type="synonym">Parasitic nematode</name>
    <dbReference type="NCBI Taxonomy" id="103827"/>
    <lineage>
        <taxon>Eukaryota</taxon>
        <taxon>Metazoa</taxon>
        <taxon>Ecdysozoa</taxon>
        <taxon>Nematoda</taxon>
        <taxon>Chromadorea</taxon>
        <taxon>Rhabditida</taxon>
        <taxon>Spirurina</taxon>
        <taxon>Spiruromorpha</taxon>
        <taxon>Thelazioidea</taxon>
        <taxon>Thelaziidae</taxon>
        <taxon>Thelazia</taxon>
    </lineage>
</organism>
<dbReference type="PANTHER" id="PTHR12411">
    <property type="entry name" value="CYSTEINE PROTEASE FAMILY C1-RELATED"/>
    <property type="match status" value="1"/>
</dbReference>
<dbReference type="FunFam" id="3.90.70.10:FF:000332">
    <property type="entry name" value="Cathepsin L1"/>
    <property type="match status" value="1"/>
</dbReference>
<evidence type="ECO:0000259" key="6">
    <source>
        <dbReference type="SMART" id="SM00645"/>
    </source>
</evidence>
<dbReference type="InterPro" id="IPR000169">
    <property type="entry name" value="Pept_cys_AS"/>
</dbReference>
<dbReference type="OrthoDB" id="10253408at2759"/>
<dbReference type="InterPro" id="IPR039417">
    <property type="entry name" value="Peptidase_C1A_papain-like"/>
</dbReference>
<dbReference type="InterPro" id="IPR000668">
    <property type="entry name" value="Peptidase_C1A_C"/>
</dbReference>
<dbReference type="GO" id="GO:0006508">
    <property type="term" value="P:proteolysis"/>
    <property type="evidence" value="ECO:0007669"/>
    <property type="project" value="UniProtKB-KW"/>
</dbReference>